<dbReference type="PANTHER" id="PTHR32145:SF11">
    <property type="entry name" value="DIFLAVIN FLAVOPROTEIN A 2-RELATED"/>
    <property type="match status" value="1"/>
</dbReference>
<keyword evidence="5 7" id="KW-0288">FMN</keyword>
<evidence type="ECO:0000256" key="6">
    <source>
        <dbReference type="ARBA" id="ARBA00022982"/>
    </source>
</evidence>
<dbReference type="PROSITE" id="PS00201">
    <property type="entry name" value="FLAVODOXIN"/>
    <property type="match status" value="1"/>
</dbReference>
<evidence type="ECO:0000313" key="10">
    <source>
        <dbReference type="Proteomes" id="UP000430345"/>
    </source>
</evidence>
<evidence type="ECO:0000256" key="3">
    <source>
        <dbReference type="ARBA" id="ARBA00022448"/>
    </source>
</evidence>
<name>A0A6I1MX21_9CLOT</name>
<dbReference type="RefSeq" id="WP_152891400.1">
    <property type="nucleotide sequence ID" value="NZ_WHJC01000289.1"/>
</dbReference>
<dbReference type="Pfam" id="PF00258">
    <property type="entry name" value="Flavodoxin_1"/>
    <property type="match status" value="1"/>
</dbReference>
<evidence type="ECO:0000313" key="9">
    <source>
        <dbReference type="EMBL" id="MPQ44709.1"/>
    </source>
</evidence>
<sequence length="141" mass="15716">MKIIYWSGTGNTEEMAKFIAQGIEEAGKKAELINISTNNIDSLENEKVVVLGCPSMGAEELEESEFSPFLESIEDQLKGKIVVLFGSYGWGDGEWMRNWQEKMVQIGCDVPLEPVIVNYTPEGDTIDECINYGKEIASLDK</sequence>
<comment type="similarity">
    <text evidence="2 7">Belongs to the flavodoxin family.</text>
</comment>
<evidence type="ECO:0000259" key="8">
    <source>
        <dbReference type="PROSITE" id="PS50902"/>
    </source>
</evidence>
<organism evidence="9 10">
    <name type="scientific">Clostridium tarantellae</name>
    <dbReference type="NCBI Taxonomy" id="39493"/>
    <lineage>
        <taxon>Bacteria</taxon>
        <taxon>Bacillati</taxon>
        <taxon>Bacillota</taxon>
        <taxon>Clostridia</taxon>
        <taxon>Eubacteriales</taxon>
        <taxon>Clostridiaceae</taxon>
        <taxon>Clostridium</taxon>
    </lineage>
</organism>
<dbReference type="OrthoDB" id="9790745at2"/>
<comment type="function">
    <text evidence="7">Low-potential electron donor to a number of redox enzymes.</text>
</comment>
<dbReference type="EMBL" id="WHJC01000289">
    <property type="protein sequence ID" value="MPQ44709.1"/>
    <property type="molecule type" value="Genomic_DNA"/>
</dbReference>
<keyword evidence="6 7" id="KW-0249">Electron transport</keyword>
<feature type="domain" description="Flavodoxin-like" evidence="8">
    <location>
        <begin position="1"/>
        <end position="137"/>
    </location>
</feature>
<dbReference type="InterPro" id="IPR008254">
    <property type="entry name" value="Flavodoxin/NO_synth"/>
</dbReference>
<keyword evidence="3 7" id="KW-0813">Transport</keyword>
<evidence type="ECO:0000256" key="7">
    <source>
        <dbReference type="RuleBase" id="RU367037"/>
    </source>
</evidence>
<dbReference type="Gene3D" id="3.40.50.360">
    <property type="match status" value="1"/>
</dbReference>
<dbReference type="PANTHER" id="PTHR32145">
    <property type="entry name" value="DIFLAVIN FLAVOPROTEIN A 2-RELATED"/>
    <property type="match status" value="1"/>
</dbReference>
<dbReference type="GO" id="GO:0010181">
    <property type="term" value="F:FMN binding"/>
    <property type="evidence" value="ECO:0007669"/>
    <property type="project" value="UniProtKB-UniRule"/>
</dbReference>
<dbReference type="AlphaFoldDB" id="A0A6I1MX21"/>
<keyword evidence="4 7" id="KW-0285">Flavoprotein</keyword>
<evidence type="ECO:0000256" key="1">
    <source>
        <dbReference type="ARBA" id="ARBA00001917"/>
    </source>
</evidence>
<evidence type="ECO:0000256" key="2">
    <source>
        <dbReference type="ARBA" id="ARBA00005267"/>
    </source>
</evidence>
<gene>
    <name evidence="9" type="ORF">GBZ86_13280</name>
</gene>
<evidence type="ECO:0000256" key="5">
    <source>
        <dbReference type="ARBA" id="ARBA00022643"/>
    </source>
</evidence>
<comment type="caution">
    <text evidence="9">The sequence shown here is derived from an EMBL/GenBank/DDBJ whole genome shotgun (WGS) entry which is preliminary data.</text>
</comment>
<keyword evidence="10" id="KW-1185">Reference proteome</keyword>
<accession>A0A6I1MX21</accession>
<dbReference type="Proteomes" id="UP000430345">
    <property type="component" value="Unassembled WGS sequence"/>
</dbReference>
<dbReference type="NCBIfam" id="TIGR01753">
    <property type="entry name" value="flav_short"/>
    <property type="match status" value="1"/>
</dbReference>
<proteinExistence type="inferred from homology"/>
<comment type="cofactor">
    <cofactor evidence="1 7">
        <name>FMN</name>
        <dbReference type="ChEBI" id="CHEBI:58210"/>
    </cofactor>
</comment>
<dbReference type="SUPFAM" id="SSF52218">
    <property type="entry name" value="Flavoproteins"/>
    <property type="match status" value="1"/>
</dbReference>
<dbReference type="PROSITE" id="PS50902">
    <property type="entry name" value="FLAVODOXIN_LIKE"/>
    <property type="match status" value="1"/>
</dbReference>
<dbReference type="InterPro" id="IPR001226">
    <property type="entry name" value="Flavodoxin_CS"/>
</dbReference>
<dbReference type="InterPro" id="IPR029039">
    <property type="entry name" value="Flavoprotein-like_sf"/>
</dbReference>
<dbReference type="InterPro" id="IPR010087">
    <property type="entry name" value="Flav_short"/>
</dbReference>
<protein>
    <recommendedName>
        <fullName evidence="7">Flavodoxin</fullName>
    </recommendedName>
</protein>
<evidence type="ECO:0000256" key="4">
    <source>
        <dbReference type="ARBA" id="ARBA00022630"/>
    </source>
</evidence>
<dbReference type="InterPro" id="IPR051285">
    <property type="entry name" value="NADH_oxidoreductase_modular"/>
</dbReference>
<reference evidence="9 10" key="1">
    <citation type="submission" date="2019-10" db="EMBL/GenBank/DDBJ databases">
        <title>The Genome Sequence of Clostridium tarantellae Isolated from Fish Brain.</title>
        <authorList>
            <person name="Bano L."/>
            <person name="Kiel M."/>
            <person name="Sales G."/>
            <person name="Doxey A.C."/>
            <person name="Mansfield M.J."/>
            <person name="Schiavone M."/>
            <person name="Rossetto O."/>
            <person name="Pirazzini M."/>
            <person name="Dobrindt U."/>
            <person name="Montecucco C."/>
        </authorList>
    </citation>
    <scope>NUCLEOTIDE SEQUENCE [LARGE SCALE GENOMIC DNA]</scope>
    <source>
        <strain evidence="9 10">DSM 3997</strain>
    </source>
</reference>
<dbReference type="GO" id="GO:0016651">
    <property type="term" value="F:oxidoreductase activity, acting on NAD(P)H"/>
    <property type="evidence" value="ECO:0007669"/>
    <property type="project" value="UniProtKB-ARBA"/>
</dbReference>
<dbReference type="GO" id="GO:0009055">
    <property type="term" value="F:electron transfer activity"/>
    <property type="evidence" value="ECO:0007669"/>
    <property type="project" value="UniProtKB-UniRule"/>
</dbReference>